<keyword evidence="3" id="KW-1185">Reference proteome</keyword>
<accession>A0A319D2N0</accession>
<sequence length="187" mass="20479">MTSILIVGGICRCFKHIHLSILPIVACVGECPEQLEMSTASDEMYAACGPSACLEDVAVSLLLAHIMSPHPPVLTRIDNDLGIRYNPVPVSFHHHPTATPNNYPAVGIQRRKPSIFTEISTFQLSAIRRSSPQHSSSRHSWPYYKNKTSGLRSQIHTSLLKLSRSTTRTTVDSTKNPPACKVPSGGH</sequence>
<dbReference type="AlphaFoldDB" id="A0A319D2N0"/>
<evidence type="ECO:0000256" key="1">
    <source>
        <dbReference type="SAM" id="MobiDB-lite"/>
    </source>
</evidence>
<gene>
    <name evidence="2" type="ORF">BO71DRAFT_39936</name>
</gene>
<name>A0A319D2N0_9EURO</name>
<organism evidence="2 3">
    <name type="scientific">Aspergillus ellipticus CBS 707.79</name>
    <dbReference type="NCBI Taxonomy" id="1448320"/>
    <lineage>
        <taxon>Eukaryota</taxon>
        <taxon>Fungi</taxon>
        <taxon>Dikarya</taxon>
        <taxon>Ascomycota</taxon>
        <taxon>Pezizomycotina</taxon>
        <taxon>Eurotiomycetes</taxon>
        <taxon>Eurotiomycetidae</taxon>
        <taxon>Eurotiales</taxon>
        <taxon>Aspergillaceae</taxon>
        <taxon>Aspergillus</taxon>
        <taxon>Aspergillus subgen. Circumdati</taxon>
    </lineage>
</organism>
<proteinExistence type="predicted"/>
<dbReference type="VEuPathDB" id="FungiDB:BO71DRAFT_39936"/>
<evidence type="ECO:0000313" key="3">
    <source>
        <dbReference type="Proteomes" id="UP000247810"/>
    </source>
</evidence>
<protein>
    <submittedName>
        <fullName evidence="2">Uncharacterized protein</fullName>
    </submittedName>
</protein>
<dbReference type="EMBL" id="KZ825935">
    <property type="protein sequence ID" value="PYH91746.1"/>
    <property type="molecule type" value="Genomic_DNA"/>
</dbReference>
<feature type="region of interest" description="Disordered" evidence="1">
    <location>
        <begin position="164"/>
        <end position="187"/>
    </location>
</feature>
<reference evidence="2 3" key="1">
    <citation type="submission" date="2018-02" db="EMBL/GenBank/DDBJ databases">
        <title>The genomes of Aspergillus section Nigri reveals drivers in fungal speciation.</title>
        <authorList>
            <consortium name="DOE Joint Genome Institute"/>
            <person name="Vesth T.C."/>
            <person name="Nybo J."/>
            <person name="Theobald S."/>
            <person name="Brandl J."/>
            <person name="Frisvad J.C."/>
            <person name="Nielsen K.F."/>
            <person name="Lyhne E.K."/>
            <person name="Kogle M.E."/>
            <person name="Kuo A."/>
            <person name="Riley R."/>
            <person name="Clum A."/>
            <person name="Nolan M."/>
            <person name="Lipzen A."/>
            <person name="Salamov A."/>
            <person name="Henrissat B."/>
            <person name="Wiebenga A."/>
            <person name="De vries R.P."/>
            <person name="Grigoriev I.V."/>
            <person name="Mortensen U.H."/>
            <person name="Andersen M.R."/>
            <person name="Baker S.E."/>
        </authorList>
    </citation>
    <scope>NUCLEOTIDE SEQUENCE [LARGE SCALE GENOMIC DNA]</scope>
    <source>
        <strain evidence="2 3">CBS 707.79</strain>
    </source>
</reference>
<dbReference type="Proteomes" id="UP000247810">
    <property type="component" value="Unassembled WGS sequence"/>
</dbReference>
<evidence type="ECO:0000313" key="2">
    <source>
        <dbReference type="EMBL" id="PYH91746.1"/>
    </source>
</evidence>